<dbReference type="SUPFAM" id="SSF56112">
    <property type="entry name" value="Protein kinase-like (PK-like)"/>
    <property type="match status" value="1"/>
</dbReference>
<proteinExistence type="predicted"/>
<dbReference type="EC" id="2.7.11.1" evidence="1"/>
<organism evidence="11">
    <name type="scientific">Fagus sylvatica</name>
    <name type="common">Beechnut</name>
    <dbReference type="NCBI Taxonomy" id="28930"/>
    <lineage>
        <taxon>Eukaryota</taxon>
        <taxon>Viridiplantae</taxon>
        <taxon>Streptophyta</taxon>
        <taxon>Embryophyta</taxon>
        <taxon>Tracheophyta</taxon>
        <taxon>Spermatophyta</taxon>
        <taxon>Magnoliopsida</taxon>
        <taxon>eudicotyledons</taxon>
        <taxon>Gunneridae</taxon>
        <taxon>Pentapetalae</taxon>
        <taxon>rosids</taxon>
        <taxon>fabids</taxon>
        <taxon>Fagales</taxon>
        <taxon>Fagaceae</taxon>
        <taxon>Fagus</taxon>
    </lineage>
</organism>
<dbReference type="AlphaFoldDB" id="A0A2N9EZI1"/>
<keyword evidence="4" id="KW-0547">Nucleotide-binding</keyword>
<accession>A0A2N9EZI1</accession>
<sequence length="517" mass="58298">MEAVDRVVDPEMNRRLTRPFSAEEVQSVVFQMHRSKSPGLDDMLCFFFQKFWSIVGAEVIEAVLSVLSSGHFLWKTRYTHIALILKVKLPQRMSKFRPINLCNVIFKVISKCLANRLKPVLSLVISDAQSAFVPGRLITDNIFVAYEVINSLKSKRHGRVGSMAVKLDMSKAYDRVEWCYFEWIMQKMGFDVKWIDLTMECVKSPSYLILLNGEPHGFVSPTRGIRPGCFGSQLLVGAVKGGQQDSLGKVEEDVYAKREGWDGISKKALQLSAKSSNAGEIRDTWRRVWKLRIPREGKAFSMRAVETTSHVLWACPYANGVWSKDGGKIAKVSDIEGSFWKSCEPLISVSEEGGGQKLGSNGMVFMECLETGGFMKEFNHHLESIVDRGVSLLRDYKRVQEKSERHHLVVTLATTSAALALVLVVATVVFVVRKNVLKKRRVKKNLQLLSWDMRFKIILGTAEGLAYLHEKLIIHRDIKLSNVLLDEDFEPKIADFGLARLFPEDKTHVSTAVAGTL</sequence>
<dbReference type="InterPro" id="IPR052343">
    <property type="entry name" value="Retrotransposon-Effector_Assoc"/>
</dbReference>
<dbReference type="PROSITE" id="PS50011">
    <property type="entry name" value="PROTEIN_KINASE_DOM"/>
    <property type="match status" value="1"/>
</dbReference>
<evidence type="ECO:0000313" key="11">
    <source>
        <dbReference type="EMBL" id="SPC80039.1"/>
    </source>
</evidence>
<feature type="domain" description="Protein kinase" evidence="10">
    <location>
        <begin position="350"/>
        <end position="517"/>
    </location>
</feature>
<dbReference type="InterPro" id="IPR008271">
    <property type="entry name" value="Ser/Thr_kinase_AS"/>
</dbReference>
<keyword evidence="6" id="KW-0067">ATP-binding</keyword>
<keyword evidence="5" id="KW-0418">Kinase</keyword>
<dbReference type="InterPro" id="IPR043502">
    <property type="entry name" value="DNA/RNA_pol_sf"/>
</dbReference>
<dbReference type="GO" id="GO:0004674">
    <property type="term" value="F:protein serine/threonine kinase activity"/>
    <property type="evidence" value="ECO:0007669"/>
    <property type="project" value="UniProtKB-KW"/>
</dbReference>
<protein>
    <recommendedName>
        <fullName evidence="1">non-specific serine/threonine protein kinase</fullName>
        <ecNumber evidence="1">2.7.11.1</ecNumber>
    </recommendedName>
</protein>
<dbReference type="PANTHER" id="PTHR46890">
    <property type="entry name" value="NON-LTR RETROLELEMENT REVERSE TRANSCRIPTASE-LIKE PROTEIN-RELATED"/>
    <property type="match status" value="1"/>
</dbReference>
<evidence type="ECO:0000256" key="4">
    <source>
        <dbReference type="ARBA" id="ARBA00022741"/>
    </source>
</evidence>
<dbReference type="InterPro" id="IPR000719">
    <property type="entry name" value="Prot_kinase_dom"/>
</dbReference>
<evidence type="ECO:0000256" key="1">
    <source>
        <dbReference type="ARBA" id="ARBA00012513"/>
    </source>
</evidence>
<name>A0A2N9EZI1_FAGSY</name>
<evidence type="ECO:0000256" key="6">
    <source>
        <dbReference type="ARBA" id="ARBA00022840"/>
    </source>
</evidence>
<keyword evidence="2" id="KW-0723">Serine/threonine-protein kinase</keyword>
<keyword evidence="9" id="KW-1133">Transmembrane helix</keyword>
<dbReference type="Gene3D" id="1.10.510.10">
    <property type="entry name" value="Transferase(Phosphotransferase) domain 1"/>
    <property type="match status" value="1"/>
</dbReference>
<evidence type="ECO:0000256" key="9">
    <source>
        <dbReference type="SAM" id="Phobius"/>
    </source>
</evidence>
<feature type="transmembrane region" description="Helical" evidence="9">
    <location>
        <begin position="408"/>
        <end position="432"/>
    </location>
</feature>
<dbReference type="GO" id="GO:0005524">
    <property type="term" value="F:ATP binding"/>
    <property type="evidence" value="ECO:0007669"/>
    <property type="project" value="UniProtKB-KW"/>
</dbReference>
<keyword evidence="9" id="KW-0472">Membrane</keyword>
<reference evidence="11" key="1">
    <citation type="submission" date="2018-02" db="EMBL/GenBank/DDBJ databases">
        <authorList>
            <person name="Cohen D.B."/>
            <person name="Kent A.D."/>
        </authorList>
    </citation>
    <scope>NUCLEOTIDE SEQUENCE</scope>
</reference>
<dbReference type="SUPFAM" id="SSF56672">
    <property type="entry name" value="DNA/RNA polymerases"/>
    <property type="match status" value="1"/>
</dbReference>
<keyword evidence="9" id="KW-0812">Transmembrane</keyword>
<dbReference type="PROSITE" id="PS00108">
    <property type="entry name" value="PROTEIN_KINASE_ST"/>
    <property type="match status" value="1"/>
</dbReference>
<evidence type="ECO:0000256" key="5">
    <source>
        <dbReference type="ARBA" id="ARBA00022777"/>
    </source>
</evidence>
<evidence type="ECO:0000256" key="2">
    <source>
        <dbReference type="ARBA" id="ARBA00022527"/>
    </source>
</evidence>
<dbReference type="EMBL" id="OIVN01000428">
    <property type="protein sequence ID" value="SPC80039.1"/>
    <property type="molecule type" value="Genomic_DNA"/>
</dbReference>
<evidence type="ECO:0000256" key="8">
    <source>
        <dbReference type="ARBA" id="ARBA00048679"/>
    </source>
</evidence>
<dbReference type="Pfam" id="PF00069">
    <property type="entry name" value="Pkinase"/>
    <property type="match status" value="1"/>
</dbReference>
<dbReference type="CDD" id="cd01650">
    <property type="entry name" value="RT_nLTR_like"/>
    <property type="match status" value="1"/>
</dbReference>
<dbReference type="PANTHER" id="PTHR46890:SF48">
    <property type="entry name" value="RNA-DIRECTED DNA POLYMERASE"/>
    <property type="match status" value="1"/>
</dbReference>
<dbReference type="FunFam" id="1.10.510.10:FF:001023">
    <property type="entry name" value="Os07g0541700 protein"/>
    <property type="match status" value="1"/>
</dbReference>
<evidence type="ECO:0000259" key="10">
    <source>
        <dbReference type="PROSITE" id="PS50011"/>
    </source>
</evidence>
<dbReference type="InterPro" id="IPR011009">
    <property type="entry name" value="Kinase-like_dom_sf"/>
</dbReference>
<evidence type="ECO:0000256" key="3">
    <source>
        <dbReference type="ARBA" id="ARBA00022679"/>
    </source>
</evidence>
<dbReference type="Pfam" id="PF00078">
    <property type="entry name" value="RVT_1"/>
    <property type="match status" value="1"/>
</dbReference>
<comment type="catalytic activity">
    <reaction evidence="7">
        <text>L-threonyl-[protein] + ATP = O-phospho-L-threonyl-[protein] + ADP + H(+)</text>
        <dbReference type="Rhea" id="RHEA:46608"/>
        <dbReference type="Rhea" id="RHEA-COMP:11060"/>
        <dbReference type="Rhea" id="RHEA-COMP:11605"/>
        <dbReference type="ChEBI" id="CHEBI:15378"/>
        <dbReference type="ChEBI" id="CHEBI:30013"/>
        <dbReference type="ChEBI" id="CHEBI:30616"/>
        <dbReference type="ChEBI" id="CHEBI:61977"/>
        <dbReference type="ChEBI" id="CHEBI:456216"/>
        <dbReference type="EC" id="2.7.11.1"/>
    </reaction>
</comment>
<dbReference type="InterPro" id="IPR000477">
    <property type="entry name" value="RT_dom"/>
</dbReference>
<keyword evidence="3" id="KW-0808">Transferase</keyword>
<gene>
    <name evidence="11" type="ORF">FSB_LOCUS7921</name>
</gene>
<comment type="catalytic activity">
    <reaction evidence="8">
        <text>L-seryl-[protein] + ATP = O-phospho-L-seryl-[protein] + ADP + H(+)</text>
        <dbReference type="Rhea" id="RHEA:17989"/>
        <dbReference type="Rhea" id="RHEA-COMP:9863"/>
        <dbReference type="Rhea" id="RHEA-COMP:11604"/>
        <dbReference type="ChEBI" id="CHEBI:15378"/>
        <dbReference type="ChEBI" id="CHEBI:29999"/>
        <dbReference type="ChEBI" id="CHEBI:30616"/>
        <dbReference type="ChEBI" id="CHEBI:83421"/>
        <dbReference type="ChEBI" id="CHEBI:456216"/>
        <dbReference type="EC" id="2.7.11.1"/>
    </reaction>
</comment>
<evidence type="ECO:0000256" key="7">
    <source>
        <dbReference type="ARBA" id="ARBA00047899"/>
    </source>
</evidence>